<organism evidence="2 3">
    <name type="scientific">Periconia digitata</name>
    <dbReference type="NCBI Taxonomy" id="1303443"/>
    <lineage>
        <taxon>Eukaryota</taxon>
        <taxon>Fungi</taxon>
        <taxon>Dikarya</taxon>
        <taxon>Ascomycota</taxon>
        <taxon>Pezizomycotina</taxon>
        <taxon>Dothideomycetes</taxon>
        <taxon>Pleosporomycetidae</taxon>
        <taxon>Pleosporales</taxon>
        <taxon>Massarineae</taxon>
        <taxon>Periconiaceae</taxon>
        <taxon>Periconia</taxon>
    </lineage>
</organism>
<dbReference type="InterPro" id="IPR021838">
    <property type="entry name" value="DUF3431"/>
</dbReference>
<comment type="caution">
    <text evidence="2">The sequence shown here is derived from an EMBL/GenBank/DDBJ whole genome shotgun (WGS) entry which is preliminary data.</text>
</comment>
<protein>
    <submittedName>
        <fullName evidence="2">Uncharacterized protein</fullName>
    </submittedName>
</protein>
<dbReference type="Proteomes" id="UP001152607">
    <property type="component" value="Unassembled WGS sequence"/>
</dbReference>
<dbReference type="Pfam" id="PF11913">
    <property type="entry name" value="DUF3431"/>
    <property type="match status" value="1"/>
</dbReference>
<dbReference type="AlphaFoldDB" id="A0A9W4UFT2"/>
<dbReference type="EMBL" id="CAOQHR010000005">
    <property type="protein sequence ID" value="CAI6335200.1"/>
    <property type="molecule type" value="Genomic_DNA"/>
</dbReference>
<name>A0A9W4UFT2_9PLEO</name>
<reference evidence="2" key="1">
    <citation type="submission" date="2023-01" db="EMBL/GenBank/DDBJ databases">
        <authorList>
            <person name="Van Ghelder C."/>
            <person name="Rancurel C."/>
        </authorList>
    </citation>
    <scope>NUCLEOTIDE SEQUENCE</scope>
    <source>
        <strain evidence="2">CNCM I-4278</strain>
    </source>
</reference>
<feature type="signal peptide" evidence="1">
    <location>
        <begin position="1"/>
        <end position="27"/>
    </location>
</feature>
<dbReference type="OrthoDB" id="426718at2759"/>
<accession>A0A9W4UFT2</accession>
<evidence type="ECO:0000313" key="3">
    <source>
        <dbReference type="Proteomes" id="UP001152607"/>
    </source>
</evidence>
<gene>
    <name evidence="2" type="ORF">PDIGIT_LOCUS8279</name>
</gene>
<feature type="chain" id="PRO_5040723452" evidence="1">
    <location>
        <begin position="28"/>
        <end position="285"/>
    </location>
</feature>
<dbReference type="PANTHER" id="PTHR37490">
    <property type="entry name" value="EXPRESSED PROTEIN"/>
    <property type="match status" value="1"/>
</dbReference>
<keyword evidence="1" id="KW-0732">Signal</keyword>
<keyword evidence="3" id="KW-1185">Reference proteome</keyword>
<evidence type="ECO:0000313" key="2">
    <source>
        <dbReference type="EMBL" id="CAI6335200.1"/>
    </source>
</evidence>
<dbReference type="PANTHER" id="PTHR37490:SF3">
    <property type="entry name" value="DUF3431 DOMAIN CONTAINING PROTEIN"/>
    <property type="match status" value="1"/>
</dbReference>
<sequence length="285" mass="33422">MLLSGPPSRPLFIASFLLLFIFIGSHLRHNLTSPATLLQRTSPAPRSTTNPLDFSIPLQFEEGKPKPPEETYSWTVVVPKTAEEDLRWLEIEVPSEQLMVYEVDNPNAQNRVPKNKGKEAMVYLSYLIDHYDNLTDTIIFLHAHNEAWHNNELLEQKTVPMIKRLSHDRVARLGYMNLRCRHDPGCPDWLHLNRPGGDFDFVRKPEEIYWRRHIWEELHPGAPIPQSLSGVCCAQFALSRDRVRQVPIERLRHYRRWLLNTSASDYYSGRIFEYLWHYIFTGHEV</sequence>
<proteinExistence type="predicted"/>
<evidence type="ECO:0000256" key="1">
    <source>
        <dbReference type="SAM" id="SignalP"/>
    </source>
</evidence>